<evidence type="ECO:0000256" key="9">
    <source>
        <dbReference type="ARBA" id="ARBA00023065"/>
    </source>
</evidence>
<keyword evidence="9" id="KW-0406">Ion transport</keyword>
<evidence type="ECO:0000256" key="11">
    <source>
        <dbReference type="ARBA" id="ARBA00023157"/>
    </source>
</evidence>
<dbReference type="AlphaFoldDB" id="A0A813VUA4"/>
<dbReference type="SUPFAM" id="SSF52058">
    <property type="entry name" value="L domain-like"/>
    <property type="match status" value="2"/>
</dbReference>
<evidence type="ECO:0000256" key="13">
    <source>
        <dbReference type="SAM" id="Phobius"/>
    </source>
</evidence>
<comment type="caution">
    <text evidence="15">The sequence shown here is derived from an EMBL/GenBank/DDBJ whole genome shotgun (WGS) entry which is preliminary data.</text>
</comment>
<dbReference type="Pfam" id="PF13855">
    <property type="entry name" value="LRR_8"/>
    <property type="match status" value="1"/>
</dbReference>
<reference evidence="15" key="1">
    <citation type="submission" date="2021-02" db="EMBL/GenBank/DDBJ databases">
        <authorList>
            <person name="Nowell W R."/>
        </authorList>
    </citation>
    <scope>NUCLEOTIDE SEQUENCE</scope>
</reference>
<dbReference type="OrthoDB" id="2015831at2759"/>
<dbReference type="GO" id="GO:0034220">
    <property type="term" value="P:monoatomic ion transmembrane transport"/>
    <property type="evidence" value="ECO:0007669"/>
    <property type="project" value="UniProtKB-KW"/>
</dbReference>
<evidence type="ECO:0000256" key="3">
    <source>
        <dbReference type="ARBA" id="ARBA00022475"/>
    </source>
</evidence>
<sequence>MFFQHLLLLIIFDFFQQSIVAISITTSTWNCSIIDREPFSLFYRNRKTSGNDNEYLQDQCQITIDYDSDEWNRCHISWTNINRKSINLNQIIANLIQTTNIKLKRIITIKLVSCSIDNVDDLLKTNKRNYIRNLISTIEYLDLTYNNIRKLPSLASFPRLKYLCLDYNEIEQDNLNESRNINNDLIGLSLRGNKNLILNNSLFFSSYLKLTMLDLSNCNLKILPKTLFQNLTTLNYLSLTNNFLNQLPYLPDKLDYLDLSYNQFIYLNEKILKLNNLHTLHLKYNQIRSLEFLKYYYQYDDDEHINNTIDQDNYIYSQYLRLSLRGNPLLCDCWMTKFYDNYYGGGGSEIDNNHQIIINDLEILKCQLILPYNNNNTPSTFIYKSFSELEKSDLLCSYEQYCFTDCSCCDFVACDCNNICPNDCSCYHNINWTRNIVNCSLANLTDIPQLLPEKVTELSYESNNIQNIKSYIFVGKTSLVSLNLAHNNLTYLDNDTFCTVPNLEYLDLTYNPIILDNFDIFMCLERLHVIILSNEQLKNKTNILLPYSWNIYSKNQNLNLFRISSNITTLSKRLISLYNFTNQQQTNNNVKREHTANKGILTTSTMMSYLLSSSISPNLTSMSDFQSISQQFLFKNYHSPLPQLFDSTKCSDILSTMSSTNLISFAHQNQTIFLILLLLLILIMSCLIILLLLSYCRRKKLNMKRRHLNIELRSDHPIHHLSQTADIRMYNKYYKKINQNQHQDSLYEQLPSSSSDNSEQQFLSSKNTYEKYETPPSCCNYHRQICKPTLPLSCSHHEYQYASYEQDAISSTQPNSTHHHYPHQQQQQCAILLWANRLFYTADHRTHRNCIDYHQSCPSELHHLQACLLNNNNTKKLDSLNRTKTSSVPKYCNDHLSRKQVIQSHIYR</sequence>
<accession>A0A813VUA4</accession>
<evidence type="ECO:0000256" key="12">
    <source>
        <dbReference type="ARBA" id="ARBA00023303"/>
    </source>
</evidence>
<evidence type="ECO:0000256" key="8">
    <source>
        <dbReference type="ARBA" id="ARBA00022989"/>
    </source>
</evidence>
<keyword evidence="17" id="KW-1185">Reference proteome</keyword>
<comment type="subcellular location">
    <subcellularLocation>
        <location evidence="1">Cell membrane</location>
        <topology evidence="1">Single-pass membrane protein</topology>
    </subcellularLocation>
</comment>
<feature type="transmembrane region" description="Helical" evidence="13">
    <location>
        <begin position="672"/>
        <end position="696"/>
    </location>
</feature>
<dbReference type="InterPro" id="IPR032675">
    <property type="entry name" value="LRR_dom_sf"/>
</dbReference>
<dbReference type="InterPro" id="IPR003591">
    <property type="entry name" value="Leu-rich_rpt_typical-subtyp"/>
</dbReference>
<keyword evidence="12" id="KW-0407">Ion channel</keyword>
<dbReference type="PANTHER" id="PTHR46473">
    <property type="entry name" value="GH08155P"/>
    <property type="match status" value="1"/>
</dbReference>
<dbReference type="InterPro" id="IPR051432">
    <property type="entry name" value="KCNMA1_auxiliary"/>
</dbReference>
<evidence type="ECO:0000313" key="16">
    <source>
        <dbReference type="EMBL" id="CAF3632678.1"/>
    </source>
</evidence>
<feature type="signal peptide" evidence="14">
    <location>
        <begin position="1"/>
        <end position="21"/>
    </location>
</feature>
<evidence type="ECO:0000256" key="10">
    <source>
        <dbReference type="ARBA" id="ARBA00023136"/>
    </source>
</evidence>
<dbReference type="PROSITE" id="PS51450">
    <property type="entry name" value="LRR"/>
    <property type="match status" value="3"/>
</dbReference>
<keyword evidence="7" id="KW-0677">Repeat</keyword>
<dbReference type="GO" id="GO:0005886">
    <property type="term" value="C:plasma membrane"/>
    <property type="evidence" value="ECO:0007669"/>
    <property type="project" value="UniProtKB-SubCell"/>
</dbReference>
<organism evidence="15 17">
    <name type="scientific">Didymodactylos carnosus</name>
    <dbReference type="NCBI Taxonomy" id="1234261"/>
    <lineage>
        <taxon>Eukaryota</taxon>
        <taxon>Metazoa</taxon>
        <taxon>Spiralia</taxon>
        <taxon>Gnathifera</taxon>
        <taxon>Rotifera</taxon>
        <taxon>Eurotatoria</taxon>
        <taxon>Bdelloidea</taxon>
        <taxon>Philodinida</taxon>
        <taxon>Philodinidae</taxon>
        <taxon>Didymodactylos</taxon>
    </lineage>
</organism>
<evidence type="ECO:0000256" key="4">
    <source>
        <dbReference type="ARBA" id="ARBA00022614"/>
    </source>
</evidence>
<evidence type="ECO:0000256" key="5">
    <source>
        <dbReference type="ARBA" id="ARBA00022692"/>
    </source>
</evidence>
<evidence type="ECO:0000256" key="1">
    <source>
        <dbReference type="ARBA" id="ARBA00004162"/>
    </source>
</evidence>
<evidence type="ECO:0000313" key="17">
    <source>
        <dbReference type="Proteomes" id="UP000663829"/>
    </source>
</evidence>
<keyword evidence="3" id="KW-1003">Cell membrane</keyword>
<dbReference type="EMBL" id="CAJNOQ010000854">
    <property type="protein sequence ID" value="CAF0845146.1"/>
    <property type="molecule type" value="Genomic_DNA"/>
</dbReference>
<dbReference type="SMART" id="SM00369">
    <property type="entry name" value="LRR_TYP"/>
    <property type="match status" value="5"/>
</dbReference>
<keyword evidence="2" id="KW-0813">Transport</keyword>
<dbReference type="Gene3D" id="3.80.10.10">
    <property type="entry name" value="Ribonuclease Inhibitor"/>
    <property type="match status" value="4"/>
</dbReference>
<keyword evidence="11" id="KW-1015">Disulfide bond</keyword>
<dbReference type="InterPro" id="IPR001611">
    <property type="entry name" value="Leu-rich_rpt"/>
</dbReference>
<dbReference type="PANTHER" id="PTHR46473:SF23">
    <property type="entry name" value="GH08155P"/>
    <property type="match status" value="1"/>
</dbReference>
<gene>
    <name evidence="15" type="ORF">GPM918_LOCUS5773</name>
    <name evidence="16" type="ORF">SRO942_LOCUS5773</name>
</gene>
<keyword evidence="6 14" id="KW-0732">Signal</keyword>
<evidence type="ECO:0000256" key="6">
    <source>
        <dbReference type="ARBA" id="ARBA00022729"/>
    </source>
</evidence>
<dbReference type="Proteomes" id="UP000681722">
    <property type="component" value="Unassembled WGS sequence"/>
</dbReference>
<evidence type="ECO:0000256" key="2">
    <source>
        <dbReference type="ARBA" id="ARBA00022448"/>
    </source>
</evidence>
<evidence type="ECO:0000256" key="14">
    <source>
        <dbReference type="SAM" id="SignalP"/>
    </source>
</evidence>
<name>A0A813VUA4_9BILA</name>
<dbReference type="EMBL" id="CAJOBC010000854">
    <property type="protein sequence ID" value="CAF3632678.1"/>
    <property type="molecule type" value="Genomic_DNA"/>
</dbReference>
<keyword evidence="4" id="KW-0433">Leucine-rich repeat</keyword>
<keyword evidence="10 13" id="KW-0472">Membrane</keyword>
<proteinExistence type="predicted"/>
<feature type="chain" id="PRO_5036223291" evidence="14">
    <location>
        <begin position="22"/>
        <end position="908"/>
    </location>
</feature>
<dbReference type="Proteomes" id="UP000663829">
    <property type="component" value="Unassembled WGS sequence"/>
</dbReference>
<evidence type="ECO:0000256" key="7">
    <source>
        <dbReference type="ARBA" id="ARBA00022737"/>
    </source>
</evidence>
<keyword evidence="8 13" id="KW-1133">Transmembrane helix</keyword>
<protein>
    <submittedName>
        <fullName evidence="15">Uncharacterized protein</fullName>
    </submittedName>
</protein>
<evidence type="ECO:0000313" key="15">
    <source>
        <dbReference type="EMBL" id="CAF0845146.1"/>
    </source>
</evidence>
<keyword evidence="5 13" id="KW-0812">Transmembrane</keyword>